<evidence type="ECO:0000256" key="1">
    <source>
        <dbReference type="SAM" id="Phobius"/>
    </source>
</evidence>
<reference evidence="2 3" key="2">
    <citation type="submission" date="2018-03" db="EMBL/GenBank/DDBJ databases">
        <title>The ancient ancestry and fast evolution of plastids.</title>
        <authorList>
            <person name="Moore K.R."/>
            <person name="Magnabosco C."/>
            <person name="Momper L."/>
            <person name="Gold D.A."/>
            <person name="Bosak T."/>
            <person name="Fournier G.P."/>
        </authorList>
    </citation>
    <scope>NUCLEOTIDE SEQUENCE [LARGE SCALE GENOMIC DNA]</scope>
    <source>
        <strain evidence="2 3">ULC18</strain>
    </source>
</reference>
<dbReference type="Proteomes" id="UP000239576">
    <property type="component" value="Unassembled WGS sequence"/>
</dbReference>
<proteinExistence type="predicted"/>
<evidence type="ECO:0008006" key="4">
    <source>
        <dbReference type="Google" id="ProtNLM"/>
    </source>
</evidence>
<dbReference type="AlphaFoldDB" id="A0A2T1E6S3"/>
<accession>A0A2T1E6S3</accession>
<feature type="transmembrane region" description="Helical" evidence="1">
    <location>
        <begin position="12"/>
        <end position="32"/>
    </location>
</feature>
<sequence>MMQSQRSQPVLWAQVMGLAAVQGAITLTWVVYNLYLPQLLGQLGLPQTIGVSLLIVESLLAIVLEPLMGSGSDGIV</sequence>
<keyword evidence="1" id="KW-0812">Transmembrane</keyword>
<evidence type="ECO:0000313" key="3">
    <source>
        <dbReference type="Proteomes" id="UP000239576"/>
    </source>
</evidence>
<feature type="transmembrane region" description="Helical" evidence="1">
    <location>
        <begin position="44"/>
        <end position="64"/>
    </location>
</feature>
<gene>
    <name evidence="2" type="ORF">C7B82_13255</name>
</gene>
<reference evidence="3" key="1">
    <citation type="submission" date="2018-02" db="EMBL/GenBank/DDBJ databases">
        <authorList>
            <person name="Moore K."/>
            <person name="Momper L."/>
        </authorList>
    </citation>
    <scope>NUCLEOTIDE SEQUENCE [LARGE SCALE GENOMIC DNA]</scope>
    <source>
        <strain evidence="3">ULC18</strain>
    </source>
</reference>
<keyword evidence="1" id="KW-0472">Membrane</keyword>
<name>A0A2T1E6S3_9CYAN</name>
<keyword evidence="3" id="KW-1185">Reference proteome</keyword>
<dbReference type="OrthoDB" id="457462at2"/>
<evidence type="ECO:0000313" key="2">
    <source>
        <dbReference type="EMBL" id="PSB28439.1"/>
    </source>
</evidence>
<organism evidence="2 3">
    <name type="scientific">Stenomitos frigidus ULC18</name>
    <dbReference type="NCBI Taxonomy" id="2107698"/>
    <lineage>
        <taxon>Bacteria</taxon>
        <taxon>Bacillati</taxon>
        <taxon>Cyanobacteriota</taxon>
        <taxon>Cyanophyceae</taxon>
        <taxon>Leptolyngbyales</taxon>
        <taxon>Leptolyngbyaceae</taxon>
        <taxon>Stenomitos</taxon>
    </lineage>
</organism>
<dbReference type="EMBL" id="PVWK01000079">
    <property type="protein sequence ID" value="PSB28439.1"/>
    <property type="molecule type" value="Genomic_DNA"/>
</dbReference>
<dbReference type="RefSeq" id="WP_106256767.1">
    <property type="nucleotide sequence ID" value="NZ_CAWNSW010000001.1"/>
</dbReference>
<protein>
    <recommendedName>
        <fullName evidence="4">MFS transporter</fullName>
    </recommendedName>
</protein>
<comment type="caution">
    <text evidence="2">The sequence shown here is derived from an EMBL/GenBank/DDBJ whole genome shotgun (WGS) entry which is preliminary data.</text>
</comment>
<keyword evidence="1" id="KW-1133">Transmembrane helix</keyword>